<gene>
    <name evidence="1" type="ORF">Q8A70_23040</name>
</gene>
<name>A0ABU0YUS7_9PROT</name>
<reference evidence="2" key="1">
    <citation type="submission" date="2023-08" db="EMBL/GenBank/DDBJ databases">
        <title>Rhodospirillaceae gen. nov., a novel taxon isolated from the Yangtze River Yuezi River estuary sludge.</title>
        <authorList>
            <person name="Ruan L."/>
        </authorList>
    </citation>
    <scope>NUCLEOTIDE SEQUENCE [LARGE SCALE GENOMIC DNA]</scope>
    <source>
        <strain evidence="2">R-7</strain>
    </source>
</reference>
<dbReference type="Proteomes" id="UP001230156">
    <property type="component" value="Unassembled WGS sequence"/>
</dbReference>
<dbReference type="EMBL" id="JAUYVI010000007">
    <property type="protein sequence ID" value="MDQ7250583.1"/>
    <property type="molecule type" value="Genomic_DNA"/>
</dbReference>
<dbReference type="RefSeq" id="WP_379960038.1">
    <property type="nucleotide sequence ID" value="NZ_JAUYVI010000007.1"/>
</dbReference>
<evidence type="ECO:0008006" key="3">
    <source>
        <dbReference type="Google" id="ProtNLM"/>
    </source>
</evidence>
<dbReference type="PROSITE" id="PS51257">
    <property type="entry name" value="PROKAR_LIPOPROTEIN"/>
    <property type="match status" value="1"/>
</dbReference>
<comment type="caution">
    <text evidence="1">The sequence shown here is derived from an EMBL/GenBank/DDBJ whole genome shotgun (WGS) entry which is preliminary data.</text>
</comment>
<evidence type="ECO:0000313" key="2">
    <source>
        <dbReference type="Proteomes" id="UP001230156"/>
    </source>
</evidence>
<sequence length="192" mass="21188">MPHLLRPIGLALLALVLASCDTPPKRQSFPEITFQHLRPFRLDVARVQIVDGYQPDPGADIGSQFPEVPAAVARQWAEDRLAAVGQQGEAIYTITLSKATQTPLKRSQGMSAMTHKDQSDRYDLAMTVNLEVRSGGKQGAVTAQAARSQTVREDMTLNQREAVLFTLLDVTMKDVNAQMEKLIPQYLGGFLR</sequence>
<proteinExistence type="predicted"/>
<keyword evidence="2" id="KW-1185">Reference proteome</keyword>
<organism evidence="1 2">
    <name type="scientific">Dongia sedimenti</name>
    <dbReference type="NCBI Taxonomy" id="3064282"/>
    <lineage>
        <taxon>Bacteria</taxon>
        <taxon>Pseudomonadati</taxon>
        <taxon>Pseudomonadota</taxon>
        <taxon>Alphaproteobacteria</taxon>
        <taxon>Rhodospirillales</taxon>
        <taxon>Dongiaceae</taxon>
        <taxon>Dongia</taxon>
    </lineage>
</organism>
<protein>
    <recommendedName>
        <fullName evidence="3">Lipoprotein</fullName>
    </recommendedName>
</protein>
<evidence type="ECO:0000313" key="1">
    <source>
        <dbReference type="EMBL" id="MDQ7250583.1"/>
    </source>
</evidence>
<accession>A0ABU0YUS7</accession>